<dbReference type="Proteomes" id="UP000531561">
    <property type="component" value="Unassembled WGS sequence"/>
</dbReference>
<comment type="caution">
    <text evidence="1">The sequence shown here is derived from an EMBL/GenBank/DDBJ whole genome shotgun (WGS) entry which is preliminary data.</text>
</comment>
<dbReference type="AlphaFoldDB" id="A0A8H6AP57"/>
<keyword evidence="2" id="KW-1185">Reference proteome</keyword>
<reference evidence="1 2" key="1">
    <citation type="journal article" date="2020" name="Phytopathology">
        <title>A high-quality genome resource of Botrytis fragariae, a new and rapidly spreading fungal pathogen causing strawberry gray mold in the U.S.A.</title>
        <authorList>
            <person name="Wu Y."/>
            <person name="Saski C.A."/>
            <person name="Schnabel G."/>
            <person name="Xiao S."/>
            <person name="Hu M."/>
        </authorList>
    </citation>
    <scope>NUCLEOTIDE SEQUENCE [LARGE SCALE GENOMIC DNA]</scope>
    <source>
        <strain evidence="1 2">BVB16</strain>
    </source>
</reference>
<organism evidence="1 2">
    <name type="scientific">Botrytis fragariae</name>
    <dbReference type="NCBI Taxonomy" id="1964551"/>
    <lineage>
        <taxon>Eukaryota</taxon>
        <taxon>Fungi</taxon>
        <taxon>Dikarya</taxon>
        <taxon>Ascomycota</taxon>
        <taxon>Pezizomycotina</taxon>
        <taxon>Leotiomycetes</taxon>
        <taxon>Helotiales</taxon>
        <taxon>Sclerotiniaceae</taxon>
        <taxon>Botrytis</taxon>
    </lineage>
</organism>
<accession>A0A8H6AP57</accession>
<evidence type="ECO:0000313" key="1">
    <source>
        <dbReference type="EMBL" id="KAF5870934.1"/>
    </source>
</evidence>
<dbReference type="GeneID" id="59263523"/>
<name>A0A8H6AP57_9HELO</name>
<sequence>MKGQSLKSDFRLVPVNYLATRASKGRLYKSNLINSQVRRVLVLKDGERYPVQKAACFSNLAYDQGSVDQANS</sequence>
<dbReference type="EMBL" id="JABFCT010000013">
    <property type="protein sequence ID" value="KAF5870934.1"/>
    <property type="molecule type" value="Genomic_DNA"/>
</dbReference>
<gene>
    <name evidence="1" type="ORF">Bfra_009488</name>
</gene>
<proteinExistence type="predicted"/>
<dbReference type="RefSeq" id="XP_037189881.1">
    <property type="nucleotide sequence ID" value="XM_037339831.1"/>
</dbReference>
<protein>
    <submittedName>
        <fullName evidence="1">Uncharacterized protein</fullName>
    </submittedName>
</protein>
<evidence type="ECO:0000313" key="2">
    <source>
        <dbReference type="Proteomes" id="UP000531561"/>
    </source>
</evidence>
<dbReference type="OrthoDB" id="10371133at2759"/>